<evidence type="ECO:0000256" key="4">
    <source>
        <dbReference type="ARBA" id="ARBA00022857"/>
    </source>
</evidence>
<dbReference type="Gene3D" id="3.40.50.720">
    <property type="entry name" value="NAD(P)-binding Rossmann-like Domain"/>
    <property type="match status" value="1"/>
</dbReference>
<proteinExistence type="predicted"/>
<dbReference type="GO" id="GO:0005829">
    <property type="term" value="C:cytosol"/>
    <property type="evidence" value="ECO:0007669"/>
    <property type="project" value="TreeGrafter"/>
</dbReference>
<keyword evidence="5" id="KW-0560">Oxidoreductase</keyword>
<comment type="caution">
    <text evidence="9">The sequence shown here is derived from an EMBL/GenBank/DDBJ whole genome shotgun (WGS) entry which is preliminary data.</text>
</comment>
<sequence>MWTCVNIMEMYGHSRGIQDMEQQCWGPQVTRSPATSTESIMAEQVALNQTQVCGILREELYHSDSFHQFDTHIFIIMGASSNLAKRKIYATIWWLFWGGLLPEDTFITGYALSHLTVANTRKWSELFIKATPEEKPKLEEFFARNSYVTGHYDDAASYERLNSHMNTLHQGT</sequence>
<evidence type="ECO:0000256" key="2">
    <source>
        <dbReference type="ARBA" id="ARBA00013019"/>
    </source>
</evidence>
<comment type="catalytic activity">
    <reaction evidence="7">
        <text>D-glucose 6-phosphate + NADP(+) = 6-phospho-D-glucono-1,5-lactone + NADPH + H(+)</text>
        <dbReference type="Rhea" id="RHEA:15841"/>
        <dbReference type="ChEBI" id="CHEBI:15378"/>
        <dbReference type="ChEBI" id="CHEBI:57783"/>
        <dbReference type="ChEBI" id="CHEBI:57955"/>
        <dbReference type="ChEBI" id="CHEBI:58349"/>
        <dbReference type="ChEBI" id="CHEBI:61548"/>
        <dbReference type="EC" id="1.1.1.49"/>
    </reaction>
    <physiologicalReaction direction="left-to-right" evidence="7">
        <dbReference type="Rhea" id="RHEA:15842"/>
    </physiologicalReaction>
</comment>
<organism evidence="9 10">
    <name type="scientific">Monodon monoceros</name>
    <name type="common">Narwhal</name>
    <name type="synonym">Ceratodon monodon</name>
    <dbReference type="NCBI Taxonomy" id="40151"/>
    <lineage>
        <taxon>Eukaryota</taxon>
        <taxon>Metazoa</taxon>
        <taxon>Chordata</taxon>
        <taxon>Craniata</taxon>
        <taxon>Vertebrata</taxon>
        <taxon>Euteleostomi</taxon>
        <taxon>Mammalia</taxon>
        <taxon>Eutheria</taxon>
        <taxon>Laurasiatheria</taxon>
        <taxon>Artiodactyla</taxon>
        <taxon>Whippomorpha</taxon>
        <taxon>Cetacea</taxon>
        <taxon>Odontoceti</taxon>
        <taxon>Monodontidae</taxon>
        <taxon>Monodon</taxon>
    </lineage>
</organism>
<evidence type="ECO:0000313" key="9">
    <source>
        <dbReference type="EMBL" id="TKC47552.1"/>
    </source>
</evidence>
<keyword evidence="6" id="KW-0119">Carbohydrate metabolism</keyword>
<keyword evidence="3" id="KW-0313">Glucose metabolism</keyword>
<accession>A0A4U1FCV6</accession>
<dbReference type="PANTHER" id="PTHR23429">
    <property type="entry name" value="GLUCOSE-6-PHOSPHATE 1-DEHYDROGENASE G6PD"/>
    <property type="match status" value="1"/>
</dbReference>
<evidence type="ECO:0000313" key="10">
    <source>
        <dbReference type="Proteomes" id="UP000308365"/>
    </source>
</evidence>
<dbReference type="PANTHER" id="PTHR23429:SF0">
    <property type="entry name" value="GLUCOSE-6-PHOSPHATE 1-DEHYDROGENASE"/>
    <property type="match status" value="1"/>
</dbReference>
<keyword evidence="4" id="KW-0521">NADP</keyword>
<protein>
    <recommendedName>
        <fullName evidence="2">glucose-6-phosphate dehydrogenase (NADP(+))</fullName>
        <ecNumber evidence="2">1.1.1.49</ecNumber>
    </recommendedName>
</protein>
<dbReference type="GO" id="GO:0004345">
    <property type="term" value="F:glucose-6-phosphate dehydrogenase activity"/>
    <property type="evidence" value="ECO:0007669"/>
    <property type="project" value="UniProtKB-EC"/>
</dbReference>
<dbReference type="Proteomes" id="UP000308365">
    <property type="component" value="Unassembled WGS sequence"/>
</dbReference>
<dbReference type="GO" id="GO:0009051">
    <property type="term" value="P:pentose-phosphate shunt, oxidative branch"/>
    <property type="evidence" value="ECO:0007669"/>
    <property type="project" value="TreeGrafter"/>
</dbReference>
<evidence type="ECO:0000256" key="1">
    <source>
        <dbReference type="ARBA" id="ARBA00004937"/>
    </source>
</evidence>
<dbReference type="GO" id="GO:0006006">
    <property type="term" value="P:glucose metabolic process"/>
    <property type="evidence" value="ECO:0007669"/>
    <property type="project" value="UniProtKB-KW"/>
</dbReference>
<dbReference type="EC" id="1.1.1.49" evidence="2"/>
<dbReference type="SUPFAM" id="SSF51735">
    <property type="entry name" value="NAD(P)-binding Rossmann-fold domains"/>
    <property type="match status" value="1"/>
</dbReference>
<comment type="pathway">
    <text evidence="1">Carbohydrate degradation; pentose phosphate pathway; D-ribulose 5-phosphate from D-glucose 6-phosphate (oxidative stage): step 1/3.</text>
</comment>
<dbReference type="InterPro" id="IPR036291">
    <property type="entry name" value="NAD(P)-bd_dom_sf"/>
</dbReference>
<dbReference type="Pfam" id="PF00479">
    <property type="entry name" value="G6PD_N"/>
    <property type="match status" value="1"/>
</dbReference>
<reference evidence="10" key="1">
    <citation type="journal article" date="2019" name="IScience">
        <title>Narwhal Genome Reveals Long-Term Low Genetic Diversity despite Current Large Abundance Size.</title>
        <authorList>
            <person name="Westbury M.V."/>
            <person name="Petersen B."/>
            <person name="Garde E."/>
            <person name="Heide-Jorgensen M.P."/>
            <person name="Lorenzen E.D."/>
        </authorList>
    </citation>
    <scope>NUCLEOTIDE SEQUENCE [LARGE SCALE GENOMIC DNA]</scope>
</reference>
<feature type="domain" description="Glucose-6-phosphate dehydrogenase NAD-binding" evidence="8">
    <location>
        <begin position="75"/>
        <end position="168"/>
    </location>
</feature>
<dbReference type="EMBL" id="RWIC01000205">
    <property type="protein sequence ID" value="TKC47552.1"/>
    <property type="molecule type" value="Genomic_DNA"/>
</dbReference>
<evidence type="ECO:0000259" key="8">
    <source>
        <dbReference type="Pfam" id="PF00479"/>
    </source>
</evidence>
<evidence type="ECO:0000256" key="6">
    <source>
        <dbReference type="ARBA" id="ARBA00023277"/>
    </source>
</evidence>
<evidence type="ECO:0000256" key="3">
    <source>
        <dbReference type="ARBA" id="ARBA00022526"/>
    </source>
</evidence>
<name>A0A4U1FCV6_MONMO</name>
<dbReference type="InterPro" id="IPR022674">
    <property type="entry name" value="G6P_DH_NAD-bd"/>
</dbReference>
<dbReference type="AlphaFoldDB" id="A0A4U1FCV6"/>
<dbReference type="GO" id="GO:0050661">
    <property type="term" value="F:NADP binding"/>
    <property type="evidence" value="ECO:0007669"/>
    <property type="project" value="InterPro"/>
</dbReference>
<gene>
    <name evidence="9" type="ORF">EI555_007977</name>
</gene>
<dbReference type="InterPro" id="IPR001282">
    <property type="entry name" value="G6P_DH"/>
</dbReference>
<evidence type="ECO:0000256" key="7">
    <source>
        <dbReference type="ARBA" id="ARBA00047696"/>
    </source>
</evidence>
<evidence type="ECO:0000256" key="5">
    <source>
        <dbReference type="ARBA" id="ARBA00023002"/>
    </source>
</evidence>